<sequence length="447" mass="48623">MTPPIEILVHASAPSRGADDVRYRREALGFLQFDTAQVHTLLGHGPHTSGQTHSHFVTSETSEDRPQRQVIVPEAKTSSAAEKAAPDSTVPNRPNRLPAWRTPRYTRPTASTLPWTATKHTPHLLIERTPALPRPRTAPTQSTPAQAPPFRRSQSDSWHTPPSVIPDSQPTPPSSGPPAISSSPYLKRPFASSSPSPTRHASPPAAKRPRLQVPSSPPSEDPLIHAPSLPTPALISSPPTAKRPRLEVPSSPPPANPALQQSRSPAAAPTSSPRAEHPPASSTTLTRTPQTLEIHPRRPKTSKGAFRTHLTHSLTTIASIPPLATRFKPATTTRPLHALERGHWLVPIGSWDDALKRRFWKFLTEFVGGGQAGWGTWCVWETEGPSCNRDGDEGNRVVGAEEVVKVYCWGEVVGEVWILLYIGSDKKVRDVEAKWVDAGGVAVVVMR</sequence>
<evidence type="ECO:0000313" key="2">
    <source>
        <dbReference type="EMBL" id="CAF9919895.1"/>
    </source>
</evidence>
<protein>
    <submittedName>
        <fullName evidence="2">Uncharacterized protein</fullName>
    </submittedName>
</protein>
<reference evidence="2" key="1">
    <citation type="submission" date="2021-03" db="EMBL/GenBank/DDBJ databases">
        <authorList>
            <person name="Tagirdzhanova G."/>
        </authorList>
    </citation>
    <scope>NUCLEOTIDE SEQUENCE</scope>
</reference>
<gene>
    <name evidence="2" type="ORF">IMSHALPRED_004753</name>
</gene>
<comment type="caution">
    <text evidence="2">The sequence shown here is derived from an EMBL/GenBank/DDBJ whole genome shotgun (WGS) entry which is preliminary data.</text>
</comment>
<dbReference type="EMBL" id="CAJPDT010000024">
    <property type="protein sequence ID" value="CAF9919895.1"/>
    <property type="molecule type" value="Genomic_DNA"/>
</dbReference>
<feature type="compositionally biased region" description="Low complexity" evidence="1">
    <location>
        <begin position="73"/>
        <end position="83"/>
    </location>
</feature>
<evidence type="ECO:0000256" key="1">
    <source>
        <dbReference type="SAM" id="MobiDB-lite"/>
    </source>
</evidence>
<keyword evidence="3" id="KW-1185">Reference proteome</keyword>
<feature type="compositionally biased region" description="Polar residues" evidence="1">
    <location>
        <begin position="280"/>
        <end position="291"/>
    </location>
</feature>
<feature type="compositionally biased region" description="Polar residues" evidence="1">
    <location>
        <begin position="108"/>
        <end position="119"/>
    </location>
</feature>
<dbReference type="Proteomes" id="UP000664534">
    <property type="component" value="Unassembled WGS sequence"/>
</dbReference>
<feature type="compositionally biased region" description="Polar residues" evidence="1">
    <location>
        <begin position="48"/>
        <end position="60"/>
    </location>
</feature>
<proteinExistence type="predicted"/>
<accession>A0A8H3ILM6</accession>
<feature type="compositionally biased region" description="Low complexity" evidence="1">
    <location>
        <begin position="128"/>
        <end position="149"/>
    </location>
</feature>
<evidence type="ECO:0000313" key="3">
    <source>
        <dbReference type="Proteomes" id="UP000664534"/>
    </source>
</evidence>
<organism evidence="2 3">
    <name type="scientific">Imshaugia aleurites</name>
    <dbReference type="NCBI Taxonomy" id="172621"/>
    <lineage>
        <taxon>Eukaryota</taxon>
        <taxon>Fungi</taxon>
        <taxon>Dikarya</taxon>
        <taxon>Ascomycota</taxon>
        <taxon>Pezizomycotina</taxon>
        <taxon>Lecanoromycetes</taxon>
        <taxon>OSLEUM clade</taxon>
        <taxon>Lecanoromycetidae</taxon>
        <taxon>Lecanorales</taxon>
        <taxon>Lecanorineae</taxon>
        <taxon>Parmeliaceae</taxon>
        <taxon>Imshaugia</taxon>
    </lineage>
</organism>
<feature type="compositionally biased region" description="Low complexity" evidence="1">
    <location>
        <begin position="262"/>
        <end position="273"/>
    </location>
</feature>
<feature type="region of interest" description="Disordered" evidence="1">
    <location>
        <begin position="43"/>
        <end position="308"/>
    </location>
</feature>
<dbReference type="AlphaFoldDB" id="A0A8H3ILM6"/>
<name>A0A8H3ILM6_9LECA</name>
<dbReference type="OrthoDB" id="5395975at2759"/>